<dbReference type="KEGG" id="moc:BB934_25775"/>
<organism evidence="1">
    <name type="scientific">Microvirga ossetica</name>
    <dbReference type="NCBI Taxonomy" id="1882682"/>
    <lineage>
        <taxon>Bacteria</taxon>
        <taxon>Pseudomonadati</taxon>
        <taxon>Pseudomonadota</taxon>
        <taxon>Alphaproteobacteria</taxon>
        <taxon>Hyphomicrobiales</taxon>
        <taxon>Methylobacteriaceae</taxon>
        <taxon>Microvirga</taxon>
    </lineage>
</organism>
<proteinExistence type="predicted"/>
<accession>A0A1B2EMI8</accession>
<dbReference type="EMBL" id="CP016616">
    <property type="protein sequence ID" value="ANY81203.1"/>
    <property type="molecule type" value="Genomic_DNA"/>
</dbReference>
<name>A0A1B2EMI8_9HYPH</name>
<protein>
    <submittedName>
        <fullName evidence="1">Uncharacterized protein</fullName>
    </submittedName>
</protein>
<reference evidence="1" key="1">
    <citation type="submission" date="2016-07" db="EMBL/GenBank/DDBJ databases">
        <title>Microvirga ossetica sp. nov. a new species of rhizobia isolated from root nodules of the legume species Vicia alpestris Steven originated from North Ossetia region in the Caucasus.</title>
        <authorList>
            <person name="Safronova V.I."/>
            <person name="Kuznetsova I.G."/>
            <person name="Sazanova A.L."/>
            <person name="Belimov A."/>
            <person name="Andronov E."/>
            <person name="Osledkin Y.S."/>
            <person name="Onishchuk O.P."/>
            <person name="Kurchak O.N."/>
            <person name="Shaposhnikov A.I."/>
            <person name="Willems A."/>
            <person name="Tikhonovich I.A."/>
        </authorList>
    </citation>
    <scope>NUCLEOTIDE SEQUENCE [LARGE SCALE GENOMIC DNA]</scope>
    <source>
        <strain evidence="1">V5/3M</strain>
    </source>
</reference>
<gene>
    <name evidence="1" type="ORF">BB934_25775</name>
</gene>
<dbReference type="AlphaFoldDB" id="A0A1B2EMI8"/>
<sequence>MPWPTRILDHHLAVRLLGEAEHLRQAEAGSLADALGGEERLEDPVELTNGDAESGVADRYRHVRRRHRPMRANGGHFLGLAAPRS</sequence>
<evidence type="ECO:0000313" key="1">
    <source>
        <dbReference type="EMBL" id="ANY81203.1"/>
    </source>
</evidence>